<name>A0A9Q1B160_9SAUR</name>
<sequence length="152" mass="15780">MEGGPSSAAGLSSPGLPPRLAVEGAWRARIRPSAVGVGCAPGRSPPGPALVTRERPLRTPKALLACAKQPIRPSPGNLHPPAAAAAASPSPGQRRDRWARGFSLRPSDGASAARRACQRLQCHRPCPMLTGPPSAAWGLSRPCLRPCAPDQR</sequence>
<evidence type="ECO:0000313" key="3">
    <source>
        <dbReference type="Proteomes" id="UP001142489"/>
    </source>
</evidence>
<feature type="region of interest" description="Disordered" evidence="1">
    <location>
        <begin position="35"/>
        <end position="54"/>
    </location>
</feature>
<gene>
    <name evidence="2" type="ORF">JRQ81_017038</name>
</gene>
<dbReference type="AlphaFoldDB" id="A0A9Q1B160"/>
<feature type="region of interest" description="Disordered" evidence="1">
    <location>
        <begin position="70"/>
        <end position="110"/>
    </location>
</feature>
<evidence type="ECO:0000256" key="1">
    <source>
        <dbReference type="SAM" id="MobiDB-lite"/>
    </source>
</evidence>
<dbReference type="EMBL" id="JAPFRF010000007">
    <property type="protein sequence ID" value="KAJ7327279.1"/>
    <property type="molecule type" value="Genomic_DNA"/>
</dbReference>
<feature type="compositionally biased region" description="Low complexity" evidence="1">
    <location>
        <begin position="80"/>
        <end position="91"/>
    </location>
</feature>
<protein>
    <submittedName>
        <fullName evidence="2">Uncharacterized protein</fullName>
    </submittedName>
</protein>
<keyword evidence="3" id="KW-1185">Reference proteome</keyword>
<reference evidence="2" key="1">
    <citation type="journal article" date="2023" name="DNA Res.">
        <title>Chromosome-level genome assembly of Phrynocephalus forsythii using third-generation DNA sequencing and Hi-C analysis.</title>
        <authorList>
            <person name="Qi Y."/>
            <person name="Zhao W."/>
            <person name="Zhao Y."/>
            <person name="Niu C."/>
            <person name="Cao S."/>
            <person name="Zhang Y."/>
        </authorList>
    </citation>
    <scope>NUCLEOTIDE SEQUENCE</scope>
    <source>
        <tissue evidence="2">Muscle</tissue>
    </source>
</reference>
<accession>A0A9Q1B160</accession>
<proteinExistence type="predicted"/>
<comment type="caution">
    <text evidence="2">The sequence shown here is derived from an EMBL/GenBank/DDBJ whole genome shotgun (WGS) entry which is preliminary data.</text>
</comment>
<evidence type="ECO:0000313" key="2">
    <source>
        <dbReference type="EMBL" id="KAJ7327279.1"/>
    </source>
</evidence>
<organism evidence="2 3">
    <name type="scientific">Phrynocephalus forsythii</name>
    <dbReference type="NCBI Taxonomy" id="171643"/>
    <lineage>
        <taxon>Eukaryota</taxon>
        <taxon>Metazoa</taxon>
        <taxon>Chordata</taxon>
        <taxon>Craniata</taxon>
        <taxon>Vertebrata</taxon>
        <taxon>Euteleostomi</taxon>
        <taxon>Lepidosauria</taxon>
        <taxon>Squamata</taxon>
        <taxon>Bifurcata</taxon>
        <taxon>Unidentata</taxon>
        <taxon>Episquamata</taxon>
        <taxon>Toxicofera</taxon>
        <taxon>Iguania</taxon>
        <taxon>Acrodonta</taxon>
        <taxon>Agamidae</taxon>
        <taxon>Agaminae</taxon>
        <taxon>Phrynocephalus</taxon>
    </lineage>
</organism>
<dbReference type="Proteomes" id="UP001142489">
    <property type="component" value="Unassembled WGS sequence"/>
</dbReference>